<dbReference type="AlphaFoldDB" id="A0A346B1B6"/>
<dbReference type="PANTHER" id="PTHR34471:SF1">
    <property type="entry name" value="ARGININE REPRESSOR"/>
    <property type="match status" value="1"/>
</dbReference>
<keyword evidence="7" id="KW-0678">Repressor</keyword>
<evidence type="ECO:0000256" key="6">
    <source>
        <dbReference type="ARBA" id="ARBA00023163"/>
    </source>
</evidence>
<evidence type="ECO:0000256" key="5">
    <source>
        <dbReference type="ARBA" id="ARBA00023125"/>
    </source>
</evidence>
<dbReference type="InterPro" id="IPR036390">
    <property type="entry name" value="WH_DNA-bd_sf"/>
</dbReference>
<keyword evidence="4 7" id="KW-0805">Transcription regulation</keyword>
<dbReference type="GO" id="GO:1900079">
    <property type="term" value="P:regulation of arginine biosynthetic process"/>
    <property type="evidence" value="ECO:0007669"/>
    <property type="project" value="UniProtKB-UniRule"/>
</dbReference>
<comment type="function">
    <text evidence="7">Regulates arginine biosynthesis genes.</text>
</comment>
<evidence type="ECO:0000313" key="11">
    <source>
        <dbReference type="EMBL" id="AXL21909.1"/>
    </source>
</evidence>
<protein>
    <recommendedName>
        <fullName evidence="7 8">Arginine repressor</fullName>
    </recommendedName>
</protein>
<evidence type="ECO:0000259" key="9">
    <source>
        <dbReference type="Pfam" id="PF01316"/>
    </source>
</evidence>
<dbReference type="Gene3D" id="1.10.10.10">
    <property type="entry name" value="Winged helix-like DNA-binding domain superfamily/Winged helix DNA-binding domain"/>
    <property type="match status" value="1"/>
</dbReference>
<comment type="pathway">
    <text evidence="7">Amino-acid biosynthesis; L-arginine biosynthesis [regulation].</text>
</comment>
<dbReference type="InterPro" id="IPR020900">
    <property type="entry name" value="Arg_repress_DNA-bd"/>
</dbReference>
<feature type="domain" description="Arginine repressor DNA-binding" evidence="9">
    <location>
        <begin position="2"/>
        <end position="68"/>
    </location>
</feature>
<keyword evidence="5 7" id="KW-0238">DNA-binding</keyword>
<dbReference type="GO" id="GO:0003677">
    <property type="term" value="F:DNA binding"/>
    <property type="evidence" value="ECO:0007669"/>
    <property type="project" value="UniProtKB-KW"/>
</dbReference>
<keyword evidence="7" id="KW-0055">Arginine biosynthesis</keyword>
<dbReference type="KEGG" id="meg:DKB62_10225"/>
<keyword evidence="12" id="KW-1185">Reference proteome</keyword>
<dbReference type="InterPro" id="IPR020899">
    <property type="entry name" value="Arg_repress_C"/>
</dbReference>
<dbReference type="Pfam" id="PF02863">
    <property type="entry name" value="Arg_repressor_C"/>
    <property type="match status" value="1"/>
</dbReference>
<feature type="domain" description="Arginine repressor C-terminal" evidence="10">
    <location>
        <begin position="80"/>
        <end position="145"/>
    </location>
</feature>
<dbReference type="OrthoDB" id="9807089at2"/>
<dbReference type="NCBIfam" id="TIGR01529">
    <property type="entry name" value="argR_whole"/>
    <property type="match status" value="1"/>
</dbReference>
<dbReference type="GO" id="GO:0005737">
    <property type="term" value="C:cytoplasm"/>
    <property type="evidence" value="ECO:0007669"/>
    <property type="project" value="UniProtKB-SubCell"/>
</dbReference>
<evidence type="ECO:0000256" key="2">
    <source>
        <dbReference type="ARBA" id="ARBA00008316"/>
    </source>
</evidence>
<dbReference type="InterPro" id="IPR036251">
    <property type="entry name" value="Arg_repress_C_sf"/>
</dbReference>
<dbReference type="SUPFAM" id="SSF55252">
    <property type="entry name" value="C-terminal domain of arginine repressor"/>
    <property type="match status" value="1"/>
</dbReference>
<accession>A0A346B1B6</accession>
<keyword evidence="3 7" id="KW-0963">Cytoplasm</keyword>
<dbReference type="InterPro" id="IPR036388">
    <property type="entry name" value="WH-like_DNA-bd_sf"/>
</dbReference>
<name>A0A346B1B6_9FIRM</name>
<dbReference type="PRINTS" id="PR01467">
    <property type="entry name" value="ARGREPRESSOR"/>
</dbReference>
<reference evidence="11 12" key="1">
    <citation type="submission" date="2018-05" db="EMBL/GenBank/DDBJ databases">
        <title>Complete genome sequence of Megasphaera sp. AJH120T, isolated from the ceca of a chicken.</title>
        <authorList>
            <person name="Maki J."/>
            <person name="Looft T."/>
        </authorList>
    </citation>
    <scope>NUCLEOTIDE SEQUENCE [LARGE SCALE GENOMIC DNA]</scope>
    <source>
        <strain evidence="11 12">AJH120</strain>
    </source>
</reference>
<dbReference type="RefSeq" id="WP_087476872.1">
    <property type="nucleotide sequence ID" value="NZ_CALYAU010000011.1"/>
</dbReference>
<sequence length="151" mass="16985">MKRFRYTKIKEIVQSRPIETQEELAKALQEEGIEVTQATVSRDIKELMLIKVPTSDGHYRYALSPEQNMLMSKNRMARLFQDSIVRVDSAFNQIVVHTLPGSASMVASAIDHAKWESIIGTLAGDDTILIITNNAETVPQLVKLIVSLMKE</sequence>
<keyword evidence="7" id="KW-0028">Amino-acid biosynthesis</keyword>
<dbReference type="GO" id="GO:0034618">
    <property type="term" value="F:arginine binding"/>
    <property type="evidence" value="ECO:0007669"/>
    <property type="project" value="InterPro"/>
</dbReference>
<proteinExistence type="inferred from homology"/>
<dbReference type="Pfam" id="PF01316">
    <property type="entry name" value="Arg_repressor"/>
    <property type="match status" value="1"/>
</dbReference>
<evidence type="ECO:0000256" key="8">
    <source>
        <dbReference type="NCBIfam" id="TIGR01529"/>
    </source>
</evidence>
<dbReference type="SUPFAM" id="SSF46785">
    <property type="entry name" value="Winged helix' DNA-binding domain"/>
    <property type="match status" value="1"/>
</dbReference>
<dbReference type="GO" id="GO:0003700">
    <property type="term" value="F:DNA-binding transcription factor activity"/>
    <property type="evidence" value="ECO:0007669"/>
    <property type="project" value="UniProtKB-UniRule"/>
</dbReference>
<keyword evidence="6 7" id="KW-0804">Transcription</keyword>
<organism evidence="11 12">
    <name type="scientific">Megasphaera stantonii</name>
    <dbReference type="NCBI Taxonomy" id="2144175"/>
    <lineage>
        <taxon>Bacteria</taxon>
        <taxon>Bacillati</taxon>
        <taxon>Bacillota</taxon>
        <taxon>Negativicutes</taxon>
        <taxon>Veillonellales</taxon>
        <taxon>Veillonellaceae</taxon>
        <taxon>Megasphaera</taxon>
    </lineage>
</organism>
<gene>
    <name evidence="7 11" type="primary">argR</name>
    <name evidence="11" type="ORF">DKB62_10225</name>
</gene>
<dbReference type="UniPathway" id="UPA00068"/>
<dbReference type="GO" id="GO:0051259">
    <property type="term" value="P:protein complex oligomerization"/>
    <property type="evidence" value="ECO:0007669"/>
    <property type="project" value="InterPro"/>
</dbReference>
<dbReference type="HAMAP" id="MF_00173">
    <property type="entry name" value="Arg_repressor"/>
    <property type="match status" value="1"/>
</dbReference>
<evidence type="ECO:0000256" key="3">
    <source>
        <dbReference type="ARBA" id="ARBA00022490"/>
    </source>
</evidence>
<dbReference type="Gene3D" id="3.30.1360.40">
    <property type="match status" value="1"/>
</dbReference>
<comment type="subcellular location">
    <subcellularLocation>
        <location evidence="1 7">Cytoplasm</location>
    </subcellularLocation>
</comment>
<dbReference type="Proteomes" id="UP000254337">
    <property type="component" value="Chromosome"/>
</dbReference>
<evidence type="ECO:0000313" key="12">
    <source>
        <dbReference type="Proteomes" id="UP000254337"/>
    </source>
</evidence>
<evidence type="ECO:0000256" key="7">
    <source>
        <dbReference type="HAMAP-Rule" id="MF_00173"/>
    </source>
</evidence>
<evidence type="ECO:0000256" key="1">
    <source>
        <dbReference type="ARBA" id="ARBA00004496"/>
    </source>
</evidence>
<evidence type="ECO:0000259" key="10">
    <source>
        <dbReference type="Pfam" id="PF02863"/>
    </source>
</evidence>
<dbReference type="PANTHER" id="PTHR34471">
    <property type="entry name" value="ARGININE REPRESSOR"/>
    <property type="match status" value="1"/>
</dbReference>
<dbReference type="EMBL" id="CP029462">
    <property type="protein sequence ID" value="AXL21909.1"/>
    <property type="molecule type" value="Genomic_DNA"/>
</dbReference>
<dbReference type="InterPro" id="IPR001669">
    <property type="entry name" value="Arg_repress"/>
</dbReference>
<comment type="similarity">
    <text evidence="2 7">Belongs to the ArgR family.</text>
</comment>
<dbReference type="GO" id="GO:0006526">
    <property type="term" value="P:L-arginine biosynthetic process"/>
    <property type="evidence" value="ECO:0007669"/>
    <property type="project" value="UniProtKB-UniPathway"/>
</dbReference>
<evidence type="ECO:0000256" key="4">
    <source>
        <dbReference type="ARBA" id="ARBA00023015"/>
    </source>
</evidence>